<keyword evidence="1" id="KW-0238">DNA-binding</keyword>
<dbReference type="Gene3D" id="1.10.1660.10">
    <property type="match status" value="1"/>
</dbReference>
<dbReference type="PRINTS" id="PR00040">
    <property type="entry name" value="HTHMERR"/>
</dbReference>
<sequence>MTTMRISQLAERCGVPATTLRFYEGAGLLPAGRSSSGYRVYGEEAVRRLAFITAAKQLGLPLEEIRDLLAVWEAGACAEVKADLLPRIAAHLGEAEGRVAELAAFVASLRASLDRLGALPDRAGRCDPECGLVAPIPSATPRVRDDAASAGRHPVGESWRTAPVACSLSSAGLAERVEQWRAAVAGAVRVEIPDGVRLTLPVERAGAVAALAAAELECCPFLSFRLELEGGGRELRMEVRAPAGGVALLSEFL</sequence>
<comment type="caution">
    <text evidence="3">The sequence shown here is derived from an EMBL/GenBank/DDBJ whole genome shotgun (WGS) entry which is preliminary data.</text>
</comment>
<name>A0A5B2XF83_9PSEU</name>
<evidence type="ECO:0000256" key="1">
    <source>
        <dbReference type="ARBA" id="ARBA00023125"/>
    </source>
</evidence>
<proteinExistence type="predicted"/>
<reference evidence="3 4" key="2">
    <citation type="submission" date="2019-09" db="EMBL/GenBank/DDBJ databases">
        <authorList>
            <person name="Jin C."/>
        </authorList>
    </citation>
    <scope>NUCLEOTIDE SEQUENCE [LARGE SCALE GENOMIC DNA]</scope>
    <source>
        <strain evidence="3 4">AN110305</strain>
    </source>
</reference>
<dbReference type="GO" id="GO:0003700">
    <property type="term" value="F:DNA-binding transcription factor activity"/>
    <property type="evidence" value="ECO:0007669"/>
    <property type="project" value="InterPro"/>
</dbReference>
<evidence type="ECO:0000313" key="4">
    <source>
        <dbReference type="Proteomes" id="UP000323454"/>
    </source>
</evidence>
<evidence type="ECO:0000259" key="2">
    <source>
        <dbReference type="PROSITE" id="PS50937"/>
    </source>
</evidence>
<organism evidence="3 4">
    <name type="scientific">Solihabitans fulvus</name>
    <dbReference type="NCBI Taxonomy" id="1892852"/>
    <lineage>
        <taxon>Bacteria</taxon>
        <taxon>Bacillati</taxon>
        <taxon>Actinomycetota</taxon>
        <taxon>Actinomycetes</taxon>
        <taxon>Pseudonocardiales</taxon>
        <taxon>Pseudonocardiaceae</taxon>
        <taxon>Solihabitans</taxon>
    </lineage>
</organism>
<gene>
    <name evidence="3" type="ORF">F0L68_15945</name>
</gene>
<accession>A0A5B2XF83</accession>
<dbReference type="PANTHER" id="PTHR30204:SF92">
    <property type="entry name" value="HTH-TYPE TRANSCRIPTIONAL REGULATOR ZNTR"/>
    <property type="match status" value="1"/>
</dbReference>
<dbReference type="SUPFAM" id="SSF46955">
    <property type="entry name" value="Putative DNA-binding domain"/>
    <property type="match status" value="1"/>
</dbReference>
<dbReference type="GO" id="GO:0003677">
    <property type="term" value="F:DNA binding"/>
    <property type="evidence" value="ECO:0007669"/>
    <property type="project" value="UniProtKB-KW"/>
</dbReference>
<dbReference type="PANTHER" id="PTHR30204">
    <property type="entry name" value="REDOX-CYCLING DRUG-SENSING TRANSCRIPTIONAL ACTIVATOR SOXR"/>
    <property type="match status" value="1"/>
</dbReference>
<dbReference type="InterPro" id="IPR009061">
    <property type="entry name" value="DNA-bd_dom_put_sf"/>
</dbReference>
<dbReference type="OrthoDB" id="9809391at2"/>
<feature type="domain" description="HTH merR-type" evidence="2">
    <location>
        <begin position="3"/>
        <end position="71"/>
    </location>
</feature>
<dbReference type="SMART" id="SM00422">
    <property type="entry name" value="HTH_MERR"/>
    <property type="match status" value="1"/>
</dbReference>
<dbReference type="PROSITE" id="PS50937">
    <property type="entry name" value="HTH_MERR_2"/>
    <property type="match status" value="1"/>
</dbReference>
<reference evidence="3 4" key="1">
    <citation type="submission" date="2019-09" db="EMBL/GenBank/DDBJ databases">
        <title>Goodfellowia gen. nov., a new genus of the Pseudonocardineae related to Actinoalloteichus, containing Goodfellowia coeruleoviolacea gen. nov., comb. nov. gen. nov., comb. nov.</title>
        <authorList>
            <person name="Labeda D."/>
        </authorList>
    </citation>
    <scope>NUCLEOTIDE SEQUENCE [LARGE SCALE GENOMIC DNA]</scope>
    <source>
        <strain evidence="3 4">AN110305</strain>
    </source>
</reference>
<dbReference type="InterPro" id="IPR047057">
    <property type="entry name" value="MerR_fam"/>
</dbReference>
<dbReference type="RefSeq" id="WP_149850365.1">
    <property type="nucleotide sequence ID" value="NZ_VUOB01000027.1"/>
</dbReference>
<dbReference type="Proteomes" id="UP000323454">
    <property type="component" value="Unassembled WGS sequence"/>
</dbReference>
<dbReference type="Pfam" id="PF13411">
    <property type="entry name" value="MerR_1"/>
    <property type="match status" value="1"/>
</dbReference>
<dbReference type="InterPro" id="IPR000551">
    <property type="entry name" value="MerR-type_HTH_dom"/>
</dbReference>
<dbReference type="AlphaFoldDB" id="A0A5B2XF83"/>
<dbReference type="EMBL" id="VUOB01000027">
    <property type="protein sequence ID" value="KAA2261570.1"/>
    <property type="molecule type" value="Genomic_DNA"/>
</dbReference>
<evidence type="ECO:0000313" key="3">
    <source>
        <dbReference type="EMBL" id="KAA2261570.1"/>
    </source>
</evidence>
<keyword evidence="4" id="KW-1185">Reference proteome</keyword>
<protein>
    <submittedName>
        <fullName evidence="3">MerR family transcriptional regulator</fullName>
    </submittedName>
</protein>